<proteinExistence type="inferred from homology"/>
<keyword evidence="3" id="KW-1185">Reference proteome</keyword>
<dbReference type="RefSeq" id="WP_089108079.1">
    <property type="nucleotide sequence ID" value="NZ_BCMF01000001.1"/>
</dbReference>
<dbReference type="AlphaFoldDB" id="A0A1Z5I907"/>
<dbReference type="OrthoDB" id="9795585at2"/>
<comment type="similarity">
    <text evidence="1">Belongs to the phD/YefM antitoxin family.</text>
</comment>
<name>A0A1Z5I907_9LACO</name>
<dbReference type="Proteomes" id="UP000198374">
    <property type="component" value="Unassembled WGS sequence"/>
</dbReference>
<comment type="caution">
    <text evidence="2">The sequence shown here is derived from an EMBL/GenBank/DDBJ whole genome shotgun (WGS) entry which is preliminary data.</text>
</comment>
<accession>A0A1Z5I907</accession>
<evidence type="ECO:0000313" key="3">
    <source>
        <dbReference type="Proteomes" id="UP000198374"/>
    </source>
</evidence>
<protein>
    <recommendedName>
        <fullName evidence="4">Antitoxin</fullName>
    </recommendedName>
</protein>
<gene>
    <name evidence="2" type="ORF">IWT30_00188</name>
</gene>
<evidence type="ECO:0000256" key="1">
    <source>
        <dbReference type="ARBA" id="ARBA00009981"/>
    </source>
</evidence>
<evidence type="ECO:0008006" key="4">
    <source>
        <dbReference type="Google" id="ProtNLM"/>
    </source>
</evidence>
<dbReference type="EMBL" id="BCMF01000001">
    <property type="protein sequence ID" value="GAW98244.1"/>
    <property type="molecule type" value="Genomic_DNA"/>
</dbReference>
<reference evidence="2 3" key="1">
    <citation type="submission" date="2015-11" db="EMBL/GenBank/DDBJ databases">
        <title>Draft genome sequences of new species of the genus Lactobacillus isolated from orchardgrass silage.</title>
        <authorList>
            <person name="Tohno M."/>
            <person name="Tanizawa Y."/>
            <person name="Arita M."/>
        </authorList>
    </citation>
    <scope>NUCLEOTIDE SEQUENCE [LARGE SCALE GENOMIC DNA]</scope>
    <source>
        <strain evidence="2 3">IWT30</strain>
    </source>
</reference>
<dbReference type="SUPFAM" id="SSF143120">
    <property type="entry name" value="YefM-like"/>
    <property type="match status" value="1"/>
</dbReference>
<sequence>MVNIMPVSELKNYGKVLDTVGPENPVFLTKNGYGKYVVIDLADYEAFEKFTKSKQLAQILNQAEKSGTRPLSEVAAELLK</sequence>
<dbReference type="NCBIfam" id="TIGR01552">
    <property type="entry name" value="phd_fam"/>
    <property type="match status" value="1"/>
</dbReference>
<organism evidence="2 3">
    <name type="scientific">Secundilactobacillus mixtipabuli</name>
    <dbReference type="NCBI Taxonomy" id="1435342"/>
    <lineage>
        <taxon>Bacteria</taxon>
        <taxon>Bacillati</taxon>
        <taxon>Bacillota</taxon>
        <taxon>Bacilli</taxon>
        <taxon>Lactobacillales</taxon>
        <taxon>Lactobacillaceae</taxon>
        <taxon>Secundilactobacillus</taxon>
    </lineage>
</organism>
<evidence type="ECO:0000313" key="2">
    <source>
        <dbReference type="EMBL" id="GAW98244.1"/>
    </source>
</evidence>
<dbReference type="InterPro" id="IPR036165">
    <property type="entry name" value="YefM-like_sf"/>
</dbReference>